<dbReference type="EMBL" id="HBFQ01017891">
    <property type="protein sequence ID" value="CAD8838159.1"/>
    <property type="molecule type" value="Transcribed_RNA"/>
</dbReference>
<accession>A0A7S1A053</accession>
<protein>
    <submittedName>
        <fullName evidence="1">Uncharacterized protein</fullName>
    </submittedName>
</protein>
<organism evidence="1">
    <name type="scientific">Noctiluca scintillans</name>
    <name type="common">Sea sparkle</name>
    <name type="synonym">Red tide dinoflagellate</name>
    <dbReference type="NCBI Taxonomy" id="2966"/>
    <lineage>
        <taxon>Eukaryota</taxon>
        <taxon>Sar</taxon>
        <taxon>Alveolata</taxon>
        <taxon>Dinophyceae</taxon>
        <taxon>Noctilucales</taxon>
        <taxon>Noctilucaceae</taxon>
        <taxon>Noctiluca</taxon>
    </lineage>
</organism>
<evidence type="ECO:0000313" key="1">
    <source>
        <dbReference type="EMBL" id="CAD8838159.1"/>
    </source>
</evidence>
<proteinExistence type="predicted"/>
<reference evidence="1" key="1">
    <citation type="submission" date="2021-01" db="EMBL/GenBank/DDBJ databases">
        <authorList>
            <person name="Corre E."/>
            <person name="Pelletier E."/>
            <person name="Niang G."/>
            <person name="Scheremetjew M."/>
            <person name="Finn R."/>
            <person name="Kale V."/>
            <person name="Holt S."/>
            <person name="Cochrane G."/>
            <person name="Meng A."/>
            <person name="Brown T."/>
            <person name="Cohen L."/>
        </authorList>
    </citation>
    <scope>NUCLEOTIDE SEQUENCE</scope>
</reference>
<dbReference type="AlphaFoldDB" id="A0A7S1A053"/>
<name>A0A7S1A053_NOCSC</name>
<gene>
    <name evidence="1" type="ORF">NSCI0253_LOCUS12507</name>
</gene>
<sequence>MSSSMSRAQSRGIVHVMVMGTWPMTPSEVNEFSESSHCFFFVRARAVQMHCRLTALRENEFLRTHVDYVHEAIKSVRRQPGAHAQDMTCSVHADPLMSRDACQDHRLGNFF</sequence>